<dbReference type="Proteomes" id="UP000006190">
    <property type="component" value="Unassembled WGS sequence"/>
</dbReference>
<sequence length="461" mass="53549">MKSVVKALVSMAIIGLLSGCDQEKPADPDPQMEQLEQTIEQQLIAEDLQAIHQVFNQSQSTSFEGEMTVEMDDYILTKHSKGQENYQDEALAEGLITNIIQVNDQKWQEAFYHQDSKDYYQPAKKAWQESTNERLPDFFMVYMNYFFNGEDLFHRQDNRFEKSITNTGQLDQIATYLDWPIAFSPDAEYDLRMGLDFNPENNEVTRVDVIAEVTDQNRTYKINQVLDVQLSPDPSEIEVDLKEGPKHLQYDPDEFLDAFIAANPISAIYTYTLNGREIAEGHNEEWILYQNVLDDLPIYTSIGNLKENKLEDYHRLDPQEDSKSKTSGKQNLYRHFIQEFQTDFEDLDLIEEPDDQEQGVIETYRWLGEDLESFQEKVGDLDIAFLAKEGEVAYGIEYMVNRQTLTLETIILWSAEVSEQSVEDVFVLNFHNFNQFNPNNLVAMNQSKDTKEKVEEETTKE</sequence>
<name>H3NHI6_9LACT</name>
<keyword evidence="2" id="KW-1185">Reference proteome</keyword>
<evidence type="ECO:0008006" key="3">
    <source>
        <dbReference type="Google" id="ProtNLM"/>
    </source>
</evidence>
<proteinExistence type="predicted"/>
<organism evidence="1 2">
    <name type="scientific">Facklamia languida CCUG 37842</name>
    <dbReference type="NCBI Taxonomy" id="883113"/>
    <lineage>
        <taxon>Bacteria</taxon>
        <taxon>Bacillati</taxon>
        <taxon>Bacillota</taxon>
        <taxon>Bacilli</taxon>
        <taxon>Lactobacillales</taxon>
        <taxon>Aerococcaceae</taxon>
        <taxon>Facklamia</taxon>
    </lineage>
</organism>
<gene>
    <name evidence="1" type="ORF">HMPREF9708_00325</name>
</gene>
<accession>H3NHI6</accession>
<dbReference type="PROSITE" id="PS51257">
    <property type="entry name" value="PROKAR_LIPOPROTEIN"/>
    <property type="match status" value="1"/>
</dbReference>
<dbReference type="RefSeq" id="WP_006308268.1">
    <property type="nucleotide sequence ID" value="NZ_JH601133.1"/>
</dbReference>
<dbReference type="AlphaFoldDB" id="H3NHI6"/>
<dbReference type="PATRIC" id="fig|883113.3.peg.329"/>
<evidence type="ECO:0000313" key="2">
    <source>
        <dbReference type="Proteomes" id="UP000006190"/>
    </source>
</evidence>
<dbReference type="OrthoDB" id="9757876at2"/>
<protein>
    <recommendedName>
        <fullName evidence="3">Lipoprotein</fullName>
    </recommendedName>
</protein>
<reference evidence="1 2" key="1">
    <citation type="submission" date="2012-01" db="EMBL/GenBank/DDBJ databases">
        <title>The Genome Sequence of Facklamia languida CCUG 37842.</title>
        <authorList>
            <consortium name="The Broad Institute Genome Sequencing Platform"/>
            <person name="Earl A."/>
            <person name="Ward D."/>
            <person name="Feldgarden M."/>
            <person name="Gevers D."/>
            <person name="Huys G."/>
            <person name="Young S.K."/>
            <person name="Zeng Q."/>
            <person name="Gargeya S."/>
            <person name="Fitzgerald M."/>
            <person name="Haas B."/>
            <person name="Abouelleil A."/>
            <person name="Alvarado L."/>
            <person name="Arachchi H.M."/>
            <person name="Berlin A."/>
            <person name="Chapman S.B."/>
            <person name="Gearin G."/>
            <person name="Goldberg J."/>
            <person name="Griggs A."/>
            <person name="Gujja S."/>
            <person name="Hansen M."/>
            <person name="Heiman D."/>
            <person name="Howarth C."/>
            <person name="Larimer J."/>
            <person name="Lui A."/>
            <person name="MacDonald P.J.P."/>
            <person name="McCowen C."/>
            <person name="Montmayeur A."/>
            <person name="Murphy C."/>
            <person name="Neiman D."/>
            <person name="Pearson M."/>
            <person name="Priest M."/>
            <person name="Roberts A."/>
            <person name="Saif S."/>
            <person name="Shea T."/>
            <person name="Sisk P."/>
            <person name="Stolte C."/>
            <person name="Sykes S."/>
            <person name="Wortman J."/>
            <person name="Nusbaum C."/>
            <person name="Birren B."/>
        </authorList>
    </citation>
    <scope>NUCLEOTIDE SEQUENCE [LARGE SCALE GENOMIC DNA]</scope>
    <source>
        <strain evidence="1 2">CCUG 37842</strain>
    </source>
</reference>
<evidence type="ECO:0000313" key="1">
    <source>
        <dbReference type="EMBL" id="EHR38241.1"/>
    </source>
</evidence>
<dbReference type="EMBL" id="AGEG01000002">
    <property type="protein sequence ID" value="EHR38241.1"/>
    <property type="molecule type" value="Genomic_DNA"/>
</dbReference>
<dbReference type="HOGENOM" id="CLU_592828_0_0_9"/>
<comment type="caution">
    <text evidence="1">The sequence shown here is derived from an EMBL/GenBank/DDBJ whole genome shotgun (WGS) entry which is preliminary data.</text>
</comment>